<evidence type="ECO:0000313" key="5">
    <source>
        <dbReference type="Proteomes" id="UP000317835"/>
    </source>
</evidence>
<protein>
    <submittedName>
        <fullName evidence="4">Uncharacterized protein</fullName>
    </submittedName>
</protein>
<dbReference type="AlphaFoldDB" id="A0A518H929"/>
<reference evidence="4 5" key="1">
    <citation type="submission" date="2019-02" db="EMBL/GenBank/DDBJ databases">
        <title>Deep-cultivation of Planctomycetes and their phenomic and genomic characterization uncovers novel biology.</title>
        <authorList>
            <person name="Wiegand S."/>
            <person name="Jogler M."/>
            <person name="Boedeker C."/>
            <person name="Pinto D."/>
            <person name="Vollmers J."/>
            <person name="Rivas-Marin E."/>
            <person name="Kohn T."/>
            <person name="Peeters S.H."/>
            <person name="Heuer A."/>
            <person name="Rast P."/>
            <person name="Oberbeckmann S."/>
            <person name="Bunk B."/>
            <person name="Jeske O."/>
            <person name="Meyerdierks A."/>
            <person name="Storesund J.E."/>
            <person name="Kallscheuer N."/>
            <person name="Luecker S."/>
            <person name="Lage O.M."/>
            <person name="Pohl T."/>
            <person name="Merkel B.J."/>
            <person name="Hornburger P."/>
            <person name="Mueller R.-W."/>
            <person name="Bruemmer F."/>
            <person name="Labrenz M."/>
            <person name="Spormann A.M."/>
            <person name="Op den Camp H."/>
            <person name="Overmann J."/>
            <person name="Amann R."/>
            <person name="Jetten M.S.M."/>
            <person name="Mascher T."/>
            <person name="Medema M.H."/>
            <person name="Devos D.P."/>
            <person name="Kaster A.-K."/>
            <person name="Ovreas L."/>
            <person name="Rohde M."/>
            <person name="Galperin M.Y."/>
            <person name="Jogler C."/>
        </authorList>
    </citation>
    <scope>NUCLEOTIDE SEQUENCE [LARGE SCALE GENOMIC DNA]</scope>
    <source>
        <strain evidence="4 5">ElP</strain>
    </source>
</reference>
<dbReference type="EMBL" id="CP036426">
    <property type="protein sequence ID" value="QDV37358.1"/>
    <property type="molecule type" value="Genomic_DNA"/>
</dbReference>
<organism evidence="4 5">
    <name type="scientific">Tautonia plasticadhaerens</name>
    <dbReference type="NCBI Taxonomy" id="2527974"/>
    <lineage>
        <taxon>Bacteria</taxon>
        <taxon>Pseudomonadati</taxon>
        <taxon>Planctomycetota</taxon>
        <taxon>Planctomycetia</taxon>
        <taxon>Isosphaerales</taxon>
        <taxon>Isosphaeraceae</taxon>
        <taxon>Tautonia</taxon>
    </lineage>
</organism>
<feature type="region of interest" description="Disordered" evidence="2">
    <location>
        <begin position="190"/>
        <end position="218"/>
    </location>
</feature>
<evidence type="ECO:0000256" key="3">
    <source>
        <dbReference type="SAM" id="SignalP"/>
    </source>
</evidence>
<dbReference type="Proteomes" id="UP000317835">
    <property type="component" value="Chromosome"/>
</dbReference>
<feature type="signal peptide" evidence="3">
    <location>
        <begin position="1"/>
        <end position="23"/>
    </location>
</feature>
<dbReference type="KEGG" id="tpla:ElP_52960"/>
<keyword evidence="1" id="KW-0175">Coiled coil</keyword>
<keyword evidence="3" id="KW-0732">Signal</keyword>
<name>A0A518H929_9BACT</name>
<proteinExistence type="predicted"/>
<evidence type="ECO:0000256" key="2">
    <source>
        <dbReference type="SAM" id="MobiDB-lite"/>
    </source>
</evidence>
<dbReference type="OrthoDB" id="213467at2"/>
<keyword evidence="5" id="KW-1185">Reference proteome</keyword>
<accession>A0A518H929</accession>
<sequence length="218" mass="24414" precursor="true">MPFARPIPAMVALGFILCASIAAQDPAGEGGVAPEGGLTRSPGTEAAALEFVREHHPELADLLVPLRAMDRDAYDDAIRDLTRTRENIDRQHRRDPDRAALLLETWKARSRVDLITARLISTPDPSLERALREGLAEQLDAQLALQVYDRAQLQRRLEQLDEQIGRLRRRGDALIEARLNAALKEVDRVRRLDGRGRPSRPADIPDPRPNRVEGARPR</sequence>
<gene>
    <name evidence="4" type="ORF">ElP_52960</name>
</gene>
<feature type="compositionally biased region" description="Basic and acidic residues" evidence="2">
    <location>
        <begin position="203"/>
        <end position="218"/>
    </location>
</feature>
<feature type="coiled-coil region" evidence="1">
    <location>
        <begin position="143"/>
        <end position="177"/>
    </location>
</feature>
<dbReference type="RefSeq" id="WP_145275066.1">
    <property type="nucleotide sequence ID" value="NZ_CP036426.1"/>
</dbReference>
<evidence type="ECO:0000256" key="1">
    <source>
        <dbReference type="SAM" id="Coils"/>
    </source>
</evidence>
<evidence type="ECO:0000313" key="4">
    <source>
        <dbReference type="EMBL" id="QDV37358.1"/>
    </source>
</evidence>
<feature type="chain" id="PRO_5022092144" evidence="3">
    <location>
        <begin position="24"/>
        <end position="218"/>
    </location>
</feature>